<proteinExistence type="predicted"/>
<organism evidence="2 3">
    <name type="scientific">Rubrivivax gelatinosus (strain NBRC 100245 / IL144)</name>
    <dbReference type="NCBI Taxonomy" id="983917"/>
    <lineage>
        <taxon>Bacteria</taxon>
        <taxon>Pseudomonadati</taxon>
        <taxon>Pseudomonadota</taxon>
        <taxon>Betaproteobacteria</taxon>
        <taxon>Burkholderiales</taxon>
        <taxon>Sphaerotilaceae</taxon>
        <taxon>Rubrivivax</taxon>
    </lineage>
</organism>
<dbReference type="Proteomes" id="UP000007883">
    <property type="component" value="Chromosome"/>
</dbReference>
<evidence type="ECO:0000313" key="3">
    <source>
        <dbReference type="Proteomes" id="UP000007883"/>
    </source>
</evidence>
<dbReference type="HOGENOM" id="CLU_1460265_0_0_4"/>
<protein>
    <recommendedName>
        <fullName evidence="4">PEP-CTERM protein-sorting domain-containing protein</fullName>
    </recommendedName>
</protein>
<keyword evidence="3" id="KW-1185">Reference proteome</keyword>
<evidence type="ECO:0008006" key="4">
    <source>
        <dbReference type="Google" id="ProtNLM"/>
    </source>
</evidence>
<dbReference type="KEGG" id="rge:RGE_19370"/>
<feature type="chain" id="PRO_5003629136" description="PEP-CTERM protein-sorting domain-containing protein" evidence="1">
    <location>
        <begin position="25"/>
        <end position="185"/>
    </location>
</feature>
<dbReference type="RefSeq" id="WP_014428141.1">
    <property type="nucleotide sequence ID" value="NC_017075.1"/>
</dbReference>
<dbReference type="STRING" id="983917.RGE_19370"/>
<dbReference type="AlphaFoldDB" id="I0HQJ1"/>
<feature type="signal peptide" evidence="1">
    <location>
        <begin position="1"/>
        <end position="24"/>
    </location>
</feature>
<evidence type="ECO:0000313" key="2">
    <source>
        <dbReference type="EMBL" id="BAL95278.1"/>
    </source>
</evidence>
<dbReference type="PROSITE" id="PS51257">
    <property type="entry name" value="PROKAR_LIPOPROTEIN"/>
    <property type="match status" value="1"/>
</dbReference>
<name>I0HQJ1_RUBGI</name>
<evidence type="ECO:0000256" key="1">
    <source>
        <dbReference type="SAM" id="SignalP"/>
    </source>
</evidence>
<keyword evidence="1" id="KW-0732">Signal</keyword>
<accession>I0HQJ1</accession>
<gene>
    <name evidence="2" type="ordered locus">RGE_19370</name>
</gene>
<reference evidence="2 3" key="1">
    <citation type="journal article" date="2012" name="J. Bacteriol.">
        <title>Complete genome sequence of phototrophic betaproteobacterium Rubrivivax gelatinosus IL144.</title>
        <authorList>
            <person name="Nagashima S."/>
            <person name="Kamimura A."/>
            <person name="Shimizu T."/>
            <person name="Nakamura-isaki S."/>
            <person name="Aono E."/>
            <person name="Sakamoto K."/>
            <person name="Ichikawa N."/>
            <person name="Nakazawa H."/>
            <person name="Sekine M."/>
            <person name="Yamazaki S."/>
            <person name="Fujita N."/>
            <person name="Shimada K."/>
            <person name="Hanada S."/>
            <person name="Nagashima K.V.P."/>
        </authorList>
    </citation>
    <scope>NUCLEOTIDE SEQUENCE [LARGE SCALE GENOMIC DNA]</scope>
    <source>
        <strain evidence="3">NBRC 100245 / IL144</strain>
    </source>
</reference>
<dbReference type="PATRIC" id="fig|983917.3.peg.1870"/>
<sequence>MNARTLFRPVAAALLAAGCLAAHAGPVDALTWTVANTDGGNGVATIAPDSLTLVSADFTGSPDQAFVPTLLTATVALAAGTTISFDWAYTTADDGGSNNDVFGWLLDGQFQALSAGDSFDPQSGRFSLVLDHDAVFGLAMNSVDGWGGSATAVVTDFTAVPEPATLPLAAAALGGLLLAGKRRRG</sequence>
<dbReference type="EMBL" id="AP012320">
    <property type="protein sequence ID" value="BAL95278.1"/>
    <property type="molecule type" value="Genomic_DNA"/>
</dbReference>